<protein>
    <submittedName>
        <fullName evidence="1">Uncharacterized protein</fullName>
    </submittedName>
</protein>
<proteinExistence type="predicted"/>
<evidence type="ECO:0000313" key="1">
    <source>
        <dbReference type="EMBL" id="JAD42563.1"/>
    </source>
</evidence>
<organism evidence="1">
    <name type="scientific">Arundo donax</name>
    <name type="common">Giant reed</name>
    <name type="synonym">Donax arundinaceus</name>
    <dbReference type="NCBI Taxonomy" id="35708"/>
    <lineage>
        <taxon>Eukaryota</taxon>
        <taxon>Viridiplantae</taxon>
        <taxon>Streptophyta</taxon>
        <taxon>Embryophyta</taxon>
        <taxon>Tracheophyta</taxon>
        <taxon>Spermatophyta</taxon>
        <taxon>Magnoliopsida</taxon>
        <taxon>Liliopsida</taxon>
        <taxon>Poales</taxon>
        <taxon>Poaceae</taxon>
        <taxon>PACMAD clade</taxon>
        <taxon>Arundinoideae</taxon>
        <taxon>Arundineae</taxon>
        <taxon>Arundo</taxon>
    </lineage>
</organism>
<reference evidence="1" key="2">
    <citation type="journal article" date="2015" name="Data Brief">
        <title>Shoot transcriptome of the giant reed, Arundo donax.</title>
        <authorList>
            <person name="Barrero R.A."/>
            <person name="Guerrero F.D."/>
            <person name="Moolhuijzen P."/>
            <person name="Goolsby J.A."/>
            <person name="Tidwell J."/>
            <person name="Bellgard S.E."/>
            <person name="Bellgard M.I."/>
        </authorList>
    </citation>
    <scope>NUCLEOTIDE SEQUENCE</scope>
    <source>
        <tissue evidence="1">Shoot tissue taken approximately 20 cm above the soil surface</tissue>
    </source>
</reference>
<sequence>MKLNLKQIIVQTNMAYINIPNILLLYASKDVKMKQSKKEQ</sequence>
<dbReference type="EMBL" id="GBRH01255332">
    <property type="protein sequence ID" value="JAD42563.1"/>
    <property type="molecule type" value="Transcribed_RNA"/>
</dbReference>
<dbReference type="AlphaFoldDB" id="A0A0A9SFK9"/>
<name>A0A0A9SFK9_ARUDO</name>
<reference evidence="1" key="1">
    <citation type="submission" date="2014-09" db="EMBL/GenBank/DDBJ databases">
        <authorList>
            <person name="Magalhaes I.L.F."/>
            <person name="Oliveira U."/>
            <person name="Santos F.R."/>
            <person name="Vidigal T.H.D.A."/>
            <person name="Brescovit A.D."/>
            <person name="Santos A.J."/>
        </authorList>
    </citation>
    <scope>NUCLEOTIDE SEQUENCE</scope>
    <source>
        <tissue evidence="1">Shoot tissue taken approximately 20 cm above the soil surface</tissue>
    </source>
</reference>
<accession>A0A0A9SFK9</accession>